<evidence type="ECO:0000256" key="3">
    <source>
        <dbReference type="ARBA" id="ARBA00023098"/>
    </source>
</evidence>
<sequence>MKNGIALCGGGSLGSYEYGAIKALLEQGITFDVVTGTSIGSLNGTLLAANRMDRMKEVWENVTVHDVIKDGLDLSKPLSKSFSLNPNSPFQKFVKSYLKDDFGADVSPLKELIERNLEGIEVSKLSCLLGIVACTYPGLVEEHYLVNDLPQEKVKDYLLASCSCFPAFPICDIDGKSYVDGGWKNNLPIDYCLELGADRVYAVLLESFPPAQKREYFRLPNVTLIAPSKRQGNFLNFEKAHLERNAKMGYLDALIALKKRLGEDYCFHPNKSLSELSRRHLRESLSLFGAEFTAKSIEKMAKSSSRLSPYSEEGYFLLNLERAAHIFGLSEYKDYGVEEMAQEILRISSIDDGKEGKRKAERAYWHALFWGEAKESPSSPERKLDKVLFNTIFVH</sequence>
<name>A0A9D9DGY4_9FIRM</name>
<dbReference type="SUPFAM" id="SSF52151">
    <property type="entry name" value="FabD/lysophospholipase-like"/>
    <property type="match status" value="1"/>
</dbReference>
<feature type="short sequence motif" description="GXGXXG" evidence="4">
    <location>
        <begin position="9"/>
        <end position="14"/>
    </location>
</feature>
<feature type="active site" description="Nucleophile" evidence="4">
    <location>
        <position position="38"/>
    </location>
</feature>
<keyword evidence="3 4" id="KW-0443">Lipid metabolism</keyword>
<dbReference type="InterPro" id="IPR016035">
    <property type="entry name" value="Acyl_Trfase/lysoPLipase"/>
</dbReference>
<evidence type="ECO:0000256" key="2">
    <source>
        <dbReference type="ARBA" id="ARBA00022963"/>
    </source>
</evidence>
<feature type="short sequence motif" description="GXSXG" evidence="4">
    <location>
        <begin position="36"/>
        <end position="40"/>
    </location>
</feature>
<reference evidence="6" key="1">
    <citation type="submission" date="2020-10" db="EMBL/GenBank/DDBJ databases">
        <authorList>
            <person name="Gilroy R."/>
        </authorList>
    </citation>
    <scope>NUCLEOTIDE SEQUENCE</scope>
    <source>
        <strain evidence="6">17113</strain>
    </source>
</reference>
<dbReference type="GO" id="GO:0016042">
    <property type="term" value="P:lipid catabolic process"/>
    <property type="evidence" value="ECO:0007669"/>
    <property type="project" value="UniProtKB-UniRule"/>
</dbReference>
<dbReference type="InterPro" id="IPR002641">
    <property type="entry name" value="PNPLA_dom"/>
</dbReference>
<organism evidence="6 7">
    <name type="scientific">Candidatus Alloenteromonas pullistercoris</name>
    <dbReference type="NCBI Taxonomy" id="2840785"/>
    <lineage>
        <taxon>Bacteria</taxon>
        <taxon>Bacillati</taxon>
        <taxon>Bacillota</taxon>
        <taxon>Bacillota incertae sedis</taxon>
        <taxon>Candidatus Alloenteromonas</taxon>
    </lineage>
</organism>
<dbReference type="EMBL" id="JADINA010000008">
    <property type="protein sequence ID" value="MBO8425905.1"/>
    <property type="molecule type" value="Genomic_DNA"/>
</dbReference>
<dbReference type="PROSITE" id="PS51635">
    <property type="entry name" value="PNPLA"/>
    <property type="match status" value="1"/>
</dbReference>
<feature type="short sequence motif" description="DGA/G" evidence="4">
    <location>
        <begin position="180"/>
        <end position="182"/>
    </location>
</feature>
<proteinExistence type="predicted"/>
<dbReference type="AlphaFoldDB" id="A0A9D9DGY4"/>
<accession>A0A9D9DGY4</accession>
<dbReference type="PANTHER" id="PTHR14226">
    <property type="entry name" value="NEUROPATHY TARGET ESTERASE/SWISS CHEESE D.MELANOGASTER"/>
    <property type="match status" value="1"/>
</dbReference>
<comment type="caution">
    <text evidence="6">The sequence shown here is derived from an EMBL/GenBank/DDBJ whole genome shotgun (WGS) entry which is preliminary data.</text>
</comment>
<dbReference type="Proteomes" id="UP000823634">
    <property type="component" value="Unassembled WGS sequence"/>
</dbReference>
<evidence type="ECO:0000256" key="1">
    <source>
        <dbReference type="ARBA" id="ARBA00022801"/>
    </source>
</evidence>
<feature type="domain" description="PNPLA" evidence="5">
    <location>
        <begin position="5"/>
        <end position="193"/>
    </location>
</feature>
<dbReference type="GO" id="GO:0016787">
    <property type="term" value="F:hydrolase activity"/>
    <property type="evidence" value="ECO:0007669"/>
    <property type="project" value="UniProtKB-UniRule"/>
</dbReference>
<gene>
    <name evidence="6" type="ORF">IAC61_01110</name>
</gene>
<keyword evidence="1 4" id="KW-0378">Hydrolase</keyword>
<evidence type="ECO:0000259" key="5">
    <source>
        <dbReference type="PROSITE" id="PS51635"/>
    </source>
</evidence>
<reference evidence="6" key="2">
    <citation type="journal article" date="2021" name="PeerJ">
        <title>Extensive microbial diversity within the chicken gut microbiome revealed by metagenomics and culture.</title>
        <authorList>
            <person name="Gilroy R."/>
            <person name="Ravi A."/>
            <person name="Getino M."/>
            <person name="Pursley I."/>
            <person name="Horton D.L."/>
            <person name="Alikhan N.F."/>
            <person name="Baker D."/>
            <person name="Gharbi K."/>
            <person name="Hall N."/>
            <person name="Watson M."/>
            <person name="Adriaenssens E.M."/>
            <person name="Foster-Nyarko E."/>
            <person name="Jarju S."/>
            <person name="Secka A."/>
            <person name="Antonio M."/>
            <person name="Oren A."/>
            <person name="Chaudhuri R.R."/>
            <person name="La Ragione R."/>
            <person name="Hildebrand F."/>
            <person name="Pallen M.J."/>
        </authorList>
    </citation>
    <scope>NUCLEOTIDE SEQUENCE</scope>
    <source>
        <strain evidence="6">17113</strain>
    </source>
</reference>
<dbReference type="Pfam" id="PF01734">
    <property type="entry name" value="Patatin"/>
    <property type="match status" value="1"/>
</dbReference>
<evidence type="ECO:0000256" key="4">
    <source>
        <dbReference type="PROSITE-ProRule" id="PRU01161"/>
    </source>
</evidence>
<evidence type="ECO:0000313" key="7">
    <source>
        <dbReference type="Proteomes" id="UP000823634"/>
    </source>
</evidence>
<dbReference type="CDD" id="cd07209">
    <property type="entry name" value="Pat_hypo_Ecoli_Z1214_like"/>
    <property type="match status" value="1"/>
</dbReference>
<dbReference type="Gene3D" id="3.40.1090.10">
    <property type="entry name" value="Cytosolic phospholipase A2 catalytic domain"/>
    <property type="match status" value="2"/>
</dbReference>
<feature type="active site" description="Proton acceptor" evidence="4">
    <location>
        <position position="180"/>
    </location>
</feature>
<evidence type="ECO:0000313" key="6">
    <source>
        <dbReference type="EMBL" id="MBO8425905.1"/>
    </source>
</evidence>
<dbReference type="PANTHER" id="PTHR14226:SF29">
    <property type="entry name" value="NEUROPATHY TARGET ESTERASE SWS"/>
    <property type="match status" value="1"/>
</dbReference>
<keyword evidence="2 4" id="KW-0442">Lipid degradation</keyword>
<dbReference type="InterPro" id="IPR050301">
    <property type="entry name" value="NTE"/>
</dbReference>
<protein>
    <submittedName>
        <fullName evidence="6">Patatin-like phospholipase family protein</fullName>
    </submittedName>
</protein>